<dbReference type="PROSITE" id="PS50040">
    <property type="entry name" value="EF1G_C"/>
    <property type="match status" value="1"/>
</dbReference>
<organism evidence="7">
    <name type="scientific">Hexamita inflata</name>
    <dbReference type="NCBI Taxonomy" id="28002"/>
    <lineage>
        <taxon>Eukaryota</taxon>
        <taxon>Metamonada</taxon>
        <taxon>Diplomonadida</taxon>
        <taxon>Hexamitidae</taxon>
        <taxon>Hexamitinae</taxon>
        <taxon>Hexamita</taxon>
    </lineage>
</organism>
<reference evidence="7" key="1">
    <citation type="submission" date="2023-06" db="EMBL/GenBank/DDBJ databases">
        <authorList>
            <person name="Kurt Z."/>
        </authorList>
    </citation>
    <scope>NUCLEOTIDE SEQUENCE</scope>
</reference>
<dbReference type="GO" id="GO:0005634">
    <property type="term" value="C:nucleus"/>
    <property type="evidence" value="ECO:0007669"/>
    <property type="project" value="TreeGrafter"/>
</dbReference>
<feature type="domain" description="EF-1-gamma C-terminal" evidence="5">
    <location>
        <begin position="214"/>
        <end position="390"/>
    </location>
</feature>
<evidence type="ECO:0000259" key="5">
    <source>
        <dbReference type="PROSITE" id="PS50040"/>
    </source>
</evidence>
<dbReference type="PROSITE" id="PS50405">
    <property type="entry name" value="GST_CTER"/>
    <property type="match status" value="1"/>
</dbReference>
<dbReference type="InterPro" id="IPR036282">
    <property type="entry name" value="Glutathione-S-Trfase_C_sf"/>
</dbReference>
<gene>
    <name evidence="8" type="ORF">HINF_LOCUS55396</name>
    <name evidence="7" type="ORF">HINF_LOCUS63739</name>
</gene>
<dbReference type="Gene3D" id="3.40.30.10">
    <property type="entry name" value="Glutaredoxin"/>
    <property type="match status" value="1"/>
</dbReference>
<dbReference type="EMBL" id="CATOUU010001172">
    <property type="protein sequence ID" value="CAI9976094.1"/>
    <property type="molecule type" value="Genomic_DNA"/>
</dbReference>
<evidence type="ECO:0000256" key="3">
    <source>
        <dbReference type="PROSITE-ProRule" id="PRU00519"/>
    </source>
</evidence>
<evidence type="ECO:0000256" key="1">
    <source>
        <dbReference type="ARBA" id="ARBA00022768"/>
    </source>
</evidence>
<dbReference type="GO" id="GO:0003746">
    <property type="term" value="F:translation elongation factor activity"/>
    <property type="evidence" value="ECO:0007669"/>
    <property type="project" value="UniProtKB-UniRule"/>
</dbReference>
<evidence type="ECO:0000256" key="4">
    <source>
        <dbReference type="SAM" id="MobiDB-lite"/>
    </source>
</evidence>
<evidence type="ECO:0000313" key="9">
    <source>
        <dbReference type="Proteomes" id="UP001642409"/>
    </source>
</evidence>
<dbReference type="SMART" id="SM01183">
    <property type="entry name" value="EF1G"/>
    <property type="match status" value="1"/>
</dbReference>
<dbReference type="Gene3D" id="3.30.70.1010">
    <property type="entry name" value="Translation elongation factor EF1B, gamma chain, conserved domain"/>
    <property type="match status" value="1"/>
</dbReference>
<dbReference type="InterPro" id="IPR004046">
    <property type="entry name" value="GST_C"/>
</dbReference>
<dbReference type="Gene3D" id="1.20.1050.10">
    <property type="match status" value="1"/>
</dbReference>
<keyword evidence="1 3" id="KW-0251">Elongation factor</keyword>
<dbReference type="InterPro" id="IPR001662">
    <property type="entry name" value="EF1B_G_C"/>
</dbReference>
<keyword evidence="9" id="KW-1185">Reference proteome</keyword>
<dbReference type="InterPro" id="IPR036433">
    <property type="entry name" value="EF1B_G_C_sf"/>
</dbReference>
<dbReference type="Pfam" id="PF00043">
    <property type="entry name" value="GST_C"/>
    <property type="match status" value="1"/>
</dbReference>
<dbReference type="InterPro" id="IPR050802">
    <property type="entry name" value="EF-GSTs"/>
</dbReference>
<evidence type="ECO:0000259" key="6">
    <source>
        <dbReference type="PROSITE" id="PS50405"/>
    </source>
</evidence>
<evidence type="ECO:0000313" key="7">
    <source>
        <dbReference type="EMBL" id="CAI9976094.1"/>
    </source>
</evidence>
<dbReference type="SUPFAM" id="SSF89942">
    <property type="entry name" value="eEF1-gamma domain"/>
    <property type="match status" value="1"/>
</dbReference>
<accession>A0AA86RD94</accession>
<keyword evidence="2 3" id="KW-0648">Protein biosynthesis</keyword>
<dbReference type="GO" id="GO:0005737">
    <property type="term" value="C:cytoplasm"/>
    <property type="evidence" value="ECO:0007669"/>
    <property type="project" value="TreeGrafter"/>
</dbReference>
<feature type="domain" description="GST C-terminal" evidence="6">
    <location>
        <begin position="68"/>
        <end position="193"/>
    </location>
</feature>
<dbReference type="AlphaFoldDB" id="A0AA86RD94"/>
<dbReference type="InterPro" id="IPR010987">
    <property type="entry name" value="Glutathione-S-Trfase_C-like"/>
</dbReference>
<sequence length="397" mass="46246">MKVIASCECNAKIVKLFIEIFGFECEATEQTQCGAVSLVDGDITVHHMPAIIRYIGLKAKCPCYFGRELAQITEIDSMIEWAQNMANNACFLDHICSAEGASLFHPGFAKNLHAKTLNQLNRFEKFMSENTFAVRDRISIADFYLVAVLQWHIELVADKTKYQNVFRYMNMIAAQFPVVTKFLGEFKFAEQDFVPKAFKVEKPAKEEKKEEAKKDEPMDDEPKQEEKKAIKYSYKMDLNAWKRHYKNLDWSSGADWQPYFYENFTGEDMSLWLIDYKDCQNFKEDWKTKNLTGMLLQRLRGDKADQNCFGNFIITKTDEGTNFQICGVFLFPGKEVMQEWTECSGTQSFNFTRIDDWQNPEVKTFIKRNWDWSEEEDMIYHGHNYGKCSDGNGDTFV</sequence>
<evidence type="ECO:0000313" key="8">
    <source>
        <dbReference type="EMBL" id="CAL6071966.1"/>
    </source>
</evidence>
<dbReference type="Pfam" id="PF00647">
    <property type="entry name" value="EF1G"/>
    <property type="match status" value="1"/>
</dbReference>
<proteinExistence type="predicted"/>
<dbReference type="Proteomes" id="UP001642409">
    <property type="component" value="Unassembled WGS sequence"/>
</dbReference>
<name>A0AA86RD94_9EUKA</name>
<reference evidence="8 9" key="2">
    <citation type="submission" date="2024-07" db="EMBL/GenBank/DDBJ databases">
        <authorList>
            <person name="Akdeniz Z."/>
        </authorList>
    </citation>
    <scope>NUCLEOTIDE SEQUENCE [LARGE SCALE GENOMIC DNA]</scope>
</reference>
<dbReference type="PANTHER" id="PTHR43986">
    <property type="entry name" value="ELONGATION FACTOR 1-GAMMA"/>
    <property type="match status" value="1"/>
</dbReference>
<dbReference type="SUPFAM" id="SSF47616">
    <property type="entry name" value="GST C-terminal domain-like"/>
    <property type="match status" value="1"/>
</dbReference>
<evidence type="ECO:0000256" key="2">
    <source>
        <dbReference type="ARBA" id="ARBA00022917"/>
    </source>
</evidence>
<feature type="region of interest" description="Disordered" evidence="4">
    <location>
        <begin position="204"/>
        <end position="226"/>
    </location>
</feature>
<protein>
    <submittedName>
        <fullName evidence="7">Elongation factor 1-gamma</fullName>
    </submittedName>
    <submittedName>
        <fullName evidence="8">Elongation_factor 1-gamma</fullName>
    </submittedName>
</protein>
<dbReference type="EMBL" id="CAXDID020000293">
    <property type="protein sequence ID" value="CAL6071966.1"/>
    <property type="molecule type" value="Genomic_DNA"/>
</dbReference>
<dbReference type="PANTHER" id="PTHR43986:SF1">
    <property type="entry name" value="ELONGATION FACTOR 1-GAMMA"/>
    <property type="match status" value="1"/>
</dbReference>
<comment type="caution">
    <text evidence="7">The sequence shown here is derived from an EMBL/GenBank/DDBJ whole genome shotgun (WGS) entry which is preliminary data.</text>
</comment>